<organism evidence="1 2">
    <name type="scientific">Pararge aegeria aegeria</name>
    <dbReference type="NCBI Taxonomy" id="348720"/>
    <lineage>
        <taxon>Eukaryota</taxon>
        <taxon>Metazoa</taxon>
        <taxon>Ecdysozoa</taxon>
        <taxon>Arthropoda</taxon>
        <taxon>Hexapoda</taxon>
        <taxon>Insecta</taxon>
        <taxon>Pterygota</taxon>
        <taxon>Neoptera</taxon>
        <taxon>Endopterygota</taxon>
        <taxon>Lepidoptera</taxon>
        <taxon>Glossata</taxon>
        <taxon>Ditrysia</taxon>
        <taxon>Papilionoidea</taxon>
        <taxon>Nymphalidae</taxon>
        <taxon>Satyrinae</taxon>
        <taxon>Satyrini</taxon>
        <taxon>Parargina</taxon>
        <taxon>Pararge</taxon>
    </lineage>
</organism>
<dbReference type="EMBL" id="CAKXAJ010024711">
    <property type="protein sequence ID" value="CAH2229310.1"/>
    <property type="molecule type" value="Genomic_DNA"/>
</dbReference>
<gene>
    <name evidence="1" type="primary">jg17059</name>
    <name evidence="1" type="ORF">PAEG_LOCUS8792</name>
</gene>
<proteinExistence type="predicted"/>
<evidence type="ECO:0000313" key="1">
    <source>
        <dbReference type="EMBL" id="CAH2229310.1"/>
    </source>
</evidence>
<accession>A0A8S4R0K6</accession>
<keyword evidence="2" id="KW-1185">Reference proteome</keyword>
<dbReference type="AlphaFoldDB" id="A0A8S4R0K6"/>
<evidence type="ECO:0000313" key="2">
    <source>
        <dbReference type="Proteomes" id="UP000838756"/>
    </source>
</evidence>
<sequence>MAGKIKTMAAGTKELWSTQRECSSRERVCLNNLRSIPSMRRCVYIFEIIFEIFLTDIRAWRDLRRTKQLSVNIDENDFLIKICFIKK</sequence>
<name>A0A8S4R0K6_9NEOP</name>
<dbReference type="Proteomes" id="UP000838756">
    <property type="component" value="Unassembled WGS sequence"/>
</dbReference>
<comment type="caution">
    <text evidence="1">The sequence shown here is derived from an EMBL/GenBank/DDBJ whole genome shotgun (WGS) entry which is preliminary data.</text>
</comment>
<reference evidence="1" key="1">
    <citation type="submission" date="2022-03" db="EMBL/GenBank/DDBJ databases">
        <authorList>
            <person name="Lindestad O."/>
        </authorList>
    </citation>
    <scope>NUCLEOTIDE SEQUENCE</scope>
</reference>
<protein>
    <submittedName>
        <fullName evidence="1">Jg17059 protein</fullName>
    </submittedName>
</protein>